<evidence type="ECO:0000256" key="7">
    <source>
        <dbReference type="ARBA" id="ARBA00023157"/>
    </source>
</evidence>
<name>A0AAD4QYX8_9BILA</name>
<accession>A0AAD4QYX8</accession>
<feature type="domain" description="G-protein coupled receptors family 1 profile" evidence="14">
    <location>
        <begin position="147"/>
        <end position="615"/>
    </location>
</feature>
<evidence type="ECO:0000256" key="13">
    <source>
        <dbReference type="SAM" id="Phobius"/>
    </source>
</evidence>
<dbReference type="GO" id="GO:0005886">
    <property type="term" value="C:plasma membrane"/>
    <property type="evidence" value="ECO:0007669"/>
    <property type="project" value="UniProtKB-SubCell"/>
</dbReference>
<keyword evidence="2" id="KW-1003">Cell membrane</keyword>
<keyword evidence="16" id="KW-1185">Reference proteome</keyword>
<feature type="transmembrane region" description="Helical" evidence="13">
    <location>
        <begin position="167"/>
        <end position="186"/>
    </location>
</feature>
<feature type="region of interest" description="Disordered" evidence="12">
    <location>
        <begin position="473"/>
        <end position="540"/>
    </location>
</feature>
<keyword evidence="5 11" id="KW-0297">G-protein coupled receptor</keyword>
<feature type="region of interest" description="Disordered" evidence="12">
    <location>
        <begin position="380"/>
        <end position="416"/>
    </location>
</feature>
<dbReference type="PANTHER" id="PTHR24248">
    <property type="entry name" value="ADRENERGIC RECEPTOR-RELATED G-PROTEIN COUPLED RECEPTOR"/>
    <property type="match status" value="1"/>
</dbReference>
<feature type="transmembrane region" description="Helical" evidence="13">
    <location>
        <begin position="563"/>
        <end position="584"/>
    </location>
</feature>
<evidence type="ECO:0000259" key="14">
    <source>
        <dbReference type="PROSITE" id="PS50262"/>
    </source>
</evidence>
<dbReference type="Gene3D" id="1.20.1070.10">
    <property type="entry name" value="Rhodopsin 7-helix transmembrane proteins"/>
    <property type="match status" value="2"/>
</dbReference>
<evidence type="ECO:0000256" key="4">
    <source>
        <dbReference type="ARBA" id="ARBA00022989"/>
    </source>
</evidence>
<dbReference type="AlphaFoldDB" id="A0AAD4QYX8"/>
<dbReference type="InterPro" id="IPR000276">
    <property type="entry name" value="GPCR_Rhodpsn"/>
</dbReference>
<evidence type="ECO:0000256" key="5">
    <source>
        <dbReference type="ARBA" id="ARBA00023040"/>
    </source>
</evidence>
<feature type="transmembrane region" description="Helical" evidence="13">
    <location>
        <begin position="130"/>
        <end position="155"/>
    </location>
</feature>
<dbReference type="InterPro" id="IPR017452">
    <property type="entry name" value="GPCR_Rhodpsn_7TM"/>
</dbReference>
<keyword evidence="3 11" id="KW-0812">Transmembrane</keyword>
<evidence type="ECO:0000313" key="15">
    <source>
        <dbReference type="EMBL" id="KAI1710387.1"/>
    </source>
</evidence>
<keyword evidence="4 13" id="KW-1133">Transmembrane helix</keyword>
<organism evidence="15 16">
    <name type="scientific">Ditylenchus destructor</name>
    <dbReference type="NCBI Taxonomy" id="166010"/>
    <lineage>
        <taxon>Eukaryota</taxon>
        <taxon>Metazoa</taxon>
        <taxon>Ecdysozoa</taxon>
        <taxon>Nematoda</taxon>
        <taxon>Chromadorea</taxon>
        <taxon>Rhabditida</taxon>
        <taxon>Tylenchina</taxon>
        <taxon>Tylenchomorpha</taxon>
        <taxon>Sphaerularioidea</taxon>
        <taxon>Anguinidae</taxon>
        <taxon>Anguininae</taxon>
        <taxon>Ditylenchus</taxon>
    </lineage>
</organism>
<keyword evidence="10 11" id="KW-0807">Transducer</keyword>
<evidence type="ECO:0000256" key="12">
    <source>
        <dbReference type="SAM" id="MobiDB-lite"/>
    </source>
</evidence>
<feature type="compositionally biased region" description="Low complexity" evidence="12">
    <location>
        <begin position="525"/>
        <end position="536"/>
    </location>
</feature>
<evidence type="ECO:0000313" key="16">
    <source>
        <dbReference type="Proteomes" id="UP001201812"/>
    </source>
</evidence>
<proteinExistence type="inferred from homology"/>
<dbReference type="SMART" id="SM01381">
    <property type="entry name" value="7TM_GPCR_Srsx"/>
    <property type="match status" value="1"/>
</dbReference>
<dbReference type="Pfam" id="PF00001">
    <property type="entry name" value="7tm_1"/>
    <property type="match status" value="1"/>
</dbReference>
<dbReference type="PRINTS" id="PR00664">
    <property type="entry name" value="OCTOPAMINER"/>
</dbReference>
<comment type="similarity">
    <text evidence="11">Belongs to the G-protein coupled receptor 1 family.</text>
</comment>
<dbReference type="Proteomes" id="UP001201812">
    <property type="component" value="Unassembled WGS sequence"/>
</dbReference>
<sequence>MFQTNHRSHIGAIVFYSACIYILASTPVLSTLFHQTGLNASGYNHLNVTPEVAAGISGPASMVLGALLSLQTNLLNSSNGSSARGHELRALPAIDLLAGEVLTVTTIASANISPEALESPRNEFMPVFELVLGAVTYLIIIAMTVIGNTLVVVAVFSYRPLKKVQNYFLVSLAASDMAVALLVMPLHVVKFLADGRWLLGVTICQLFTTFDILLCTSSILNLCAIALDRYWAIHNPIEYAQKRTPRFVCSIILVVWLASAAISVPPLIGWNDWTSQSLLDHCELTTEKAFVVFSASGSFFVPLAIMVVVYLKIFISARQRIRTNRGRSALMKIKQSTASSKSAFPNFRSMASTTKTTTLTATPRAASLVLSSSGAGSATLQQATKVKTKRSASQTNSIGNPRKSTKSAGGGQAQVTRNNSDTAAVQMVAARLFLQNNLGAGLNIDTDGPTSLIEDHPTSYVREPMSMIADEKTNTTYKSSSSDDDASTARCGSVVPVEAKSPPNKAHFSLGPEGNPCRKPSGAMTNGTGTSGPTGPQEQLTTSVLKNREKISVAKEKRAAKTIAVIIFVFTFCWLPFFCAYVILPFCDSCSLHPKVHQAFVWLGYINSCLNPFIYAILNLEFRRAFRKILCPKAFLVSQKRRSIGGDRIK</sequence>
<dbReference type="EMBL" id="JAKKPZ010000026">
    <property type="protein sequence ID" value="KAI1710387.1"/>
    <property type="molecule type" value="Genomic_DNA"/>
</dbReference>
<evidence type="ECO:0000256" key="10">
    <source>
        <dbReference type="ARBA" id="ARBA00023224"/>
    </source>
</evidence>
<evidence type="ECO:0000256" key="9">
    <source>
        <dbReference type="ARBA" id="ARBA00023180"/>
    </source>
</evidence>
<evidence type="ECO:0000256" key="1">
    <source>
        <dbReference type="ARBA" id="ARBA00004651"/>
    </source>
</evidence>
<feature type="transmembrane region" description="Helical" evidence="13">
    <location>
        <begin position="290"/>
        <end position="315"/>
    </location>
</feature>
<evidence type="ECO:0000256" key="6">
    <source>
        <dbReference type="ARBA" id="ARBA00023136"/>
    </source>
</evidence>
<keyword evidence="7" id="KW-1015">Disulfide bond</keyword>
<keyword evidence="9" id="KW-0325">Glycoprotein</keyword>
<dbReference type="PANTHER" id="PTHR24248:SF174">
    <property type="entry name" value="TYRAMINE_OCTOPAMINE RECEPTOR"/>
    <property type="match status" value="1"/>
</dbReference>
<keyword evidence="8 11" id="KW-0675">Receptor</keyword>
<evidence type="ECO:0000256" key="11">
    <source>
        <dbReference type="RuleBase" id="RU000688"/>
    </source>
</evidence>
<dbReference type="PRINTS" id="PR00237">
    <property type="entry name" value="GPCRRHODOPSN"/>
</dbReference>
<feature type="transmembrane region" description="Helical" evidence="13">
    <location>
        <begin position="599"/>
        <end position="618"/>
    </location>
</feature>
<dbReference type="PROSITE" id="PS00237">
    <property type="entry name" value="G_PROTEIN_RECEP_F1_1"/>
    <property type="match status" value="1"/>
</dbReference>
<evidence type="ECO:0000256" key="3">
    <source>
        <dbReference type="ARBA" id="ARBA00022692"/>
    </source>
</evidence>
<dbReference type="FunFam" id="1.20.1070.10:FF:000523">
    <property type="entry name" value="5-hydroxytryptamine receptor 2B"/>
    <property type="match status" value="1"/>
</dbReference>
<dbReference type="InterPro" id="IPR002002">
    <property type="entry name" value="Octopmn_rcpt"/>
</dbReference>
<feature type="transmembrane region" description="Helical" evidence="13">
    <location>
        <begin position="198"/>
        <end position="227"/>
    </location>
</feature>
<protein>
    <submittedName>
        <fullName evidence="15">7 transmembrane receptor (Rhodopsin family) domain-containing protein</fullName>
    </submittedName>
</protein>
<evidence type="ECO:0000256" key="2">
    <source>
        <dbReference type="ARBA" id="ARBA00022475"/>
    </source>
</evidence>
<reference evidence="15" key="1">
    <citation type="submission" date="2022-01" db="EMBL/GenBank/DDBJ databases">
        <title>Genome Sequence Resource for Two Populations of Ditylenchus destructor, the Migratory Endoparasitic Phytonematode.</title>
        <authorList>
            <person name="Zhang H."/>
            <person name="Lin R."/>
            <person name="Xie B."/>
        </authorList>
    </citation>
    <scope>NUCLEOTIDE SEQUENCE</scope>
    <source>
        <strain evidence="15">BazhouSP</strain>
    </source>
</reference>
<dbReference type="SUPFAM" id="SSF81321">
    <property type="entry name" value="Family A G protein-coupled receptor-like"/>
    <property type="match status" value="1"/>
</dbReference>
<gene>
    <name evidence="15" type="ORF">DdX_10746</name>
</gene>
<comment type="subcellular location">
    <subcellularLocation>
        <location evidence="1">Cell membrane</location>
        <topology evidence="1">Multi-pass membrane protein</topology>
    </subcellularLocation>
</comment>
<feature type="transmembrane region" description="Helical" evidence="13">
    <location>
        <begin position="247"/>
        <end position="270"/>
    </location>
</feature>
<comment type="caution">
    <text evidence="15">The sequence shown here is derived from an EMBL/GenBank/DDBJ whole genome shotgun (WGS) entry which is preliminary data.</text>
</comment>
<feature type="transmembrane region" description="Helical" evidence="13">
    <location>
        <begin position="12"/>
        <end position="32"/>
    </location>
</feature>
<keyword evidence="6 13" id="KW-0472">Membrane</keyword>
<dbReference type="PROSITE" id="PS50262">
    <property type="entry name" value="G_PROTEIN_RECEP_F1_2"/>
    <property type="match status" value="1"/>
</dbReference>
<dbReference type="GO" id="GO:0004989">
    <property type="term" value="F:octopamine receptor activity"/>
    <property type="evidence" value="ECO:0007669"/>
    <property type="project" value="InterPro"/>
</dbReference>
<evidence type="ECO:0000256" key="8">
    <source>
        <dbReference type="ARBA" id="ARBA00023170"/>
    </source>
</evidence>